<proteinExistence type="inferred from homology"/>
<dbReference type="STRING" id="7244.B4LBI3"/>
<dbReference type="Pfam" id="PF01223">
    <property type="entry name" value="Endonuclease_NS"/>
    <property type="match status" value="3"/>
</dbReference>
<keyword evidence="2" id="KW-0540">Nuclease</keyword>
<dbReference type="HOGENOM" id="CLU_256295_0_0_1"/>
<dbReference type="SMART" id="SM00477">
    <property type="entry name" value="NUC"/>
    <property type="match status" value="1"/>
</dbReference>
<evidence type="ECO:0000256" key="7">
    <source>
        <dbReference type="SAM" id="SignalP"/>
    </source>
</evidence>
<dbReference type="PANTHER" id="PTHR13966">
    <property type="entry name" value="ENDONUCLEASE RELATED"/>
    <property type="match status" value="1"/>
</dbReference>
<evidence type="ECO:0000313" key="10">
    <source>
        <dbReference type="EMBL" id="EDW70793.2"/>
    </source>
</evidence>
<feature type="chain" id="PRO_5006457061" description="DNA/RNA non-specific endonuclease domain-containing protein" evidence="7">
    <location>
        <begin position="21"/>
        <end position="1406"/>
    </location>
</feature>
<gene>
    <name evidence="10" type="primary">Dvir\GJ13976</name>
    <name evidence="10" type="ORF">Dvir_GJ13976</name>
</gene>
<keyword evidence="3" id="KW-0255">Endonuclease</keyword>
<organism evidence="10 11">
    <name type="scientific">Drosophila virilis</name>
    <name type="common">Fruit fly</name>
    <dbReference type="NCBI Taxonomy" id="7244"/>
    <lineage>
        <taxon>Eukaryota</taxon>
        <taxon>Metazoa</taxon>
        <taxon>Ecdysozoa</taxon>
        <taxon>Arthropoda</taxon>
        <taxon>Hexapoda</taxon>
        <taxon>Insecta</taxon>
        <taxon>Pterygota</taxon>
        <taxon>Neoptera</taxon>
        <taxon>Endopterygota</taxon>
        <taxon>Diptera</taxon>
        <taxon>Brachycera</taxon>
        <taxon>Muscomorpha</taxon>
        <taxon>Ephydroidea</taxon>
        <taxon>Drosophilidae</taxon>
        <taxon>Drosophila</taxon>
    </lineage>
</organism>
<dbReference type="GO" id="GO:0000014">
    <property type="term" value="F:single-stranded DNA endodeoxyribonuclease activity"/>
    <property type="evidence" value="ECO:0007669"/>
    <property type="project" value="TreeGrafter"/>
</dbReference>
<dbReference type="eggNOG" id="ENOG502RZDX">
    <property type="taxonomic scope" value="Eukaryota"/>
</dbReference>
<dbReference type="GO" id="GO:0005634">
    <property type="term" value="C:nucleus"/>
    <property type="evidence" value="ECO:0007669"/>
    <property type="project" value="TreeGrafter"/>
</dbReference>
<evidence type="ECO:0000256" key="3">
    <source>
        <dbReference type="ARBA" id="ARBA00022759"/>
    </source>
</evidence>
<dbReference type="InterPro" id="IPR001604">
    <property type="entry name" value="Endo_G_ENPP1-like_dom"/>
</dbReference>
<feature type="active site" description="Proton acceptor" evidence="4">
    <location>
        <position position="246"/>
    </location>
</feature>
<dbReference type="FunCoup" id="B4LBI3">
    <property type="interactions" value="4"/>
</dbReference>
<reference evidence="10 11" key="1">
    <citation type="journal article" date="2007" name="Nature">
        <title>Evolution of genes and genomes on the Drosophila phylogeny.</title>
        <authorList>
            <consortium name="Drosophila 12 Genomes Consortium"/>
            <person name="Clark A.G."/>
            <person name="Eisen M.B."/>
            <person name="Smith D.R."/>
            <person name="Bergman C.M."/>
            <person name="Oliver B."/>
            <person name="Markow T.A."/>
            <person name="Kaufman T.C."/>
            <person name="Kellis M."/>
            <person name="Gelbart W."/>
            <person name="Iyer V.N."/>
            <person name="Pollard D.A."/>
            <person name="Sackton T.B."/>
            <person name="Larracuente A.M."/>
            <person name="Singh N.D."/>
            <person name="Abad J.P."/>
            <person name="Abt D.N."/>
            <person name="Adryan B."/>
            <person name="Aguade M."/>
            <person name="Akashi H."/>
            <person name="Anderson W.W."/>
            <person name="Aquadro C.F."/>
            <person name="Ardell D.H."/>
            <person name="Arguello R."/>
            <person name="Artieri C.G."/>
            <person name="Barbash D.A."/>
            <person name="Barker D."/>
            <person name="Barsanti P."/>
            <person name="Batterham P."/>
            <person name="Batzoglou S."/>
            <person name="Begun D."/>
            <person name="Bhutkar A."/>
            <person name="Blanco E."/>
            <person name="Bosak S.A."/>
            <person name="Bradley R.K."/>
            <person name="Brand A.D."/>
            <person name="Brent M.R."/>
            <person name="Brooks A.N."/>
            <person name="Brown R.H."/>
            <person name="Butlin R.K."/>
            <person name="Caggese C."/>
            <person name="Calvi B.R."/>
            <person name="Bernardo de Carvalho A."/>
            <person name="Caspi A."/>
            <person name="Castrezana S."/>
            <person name="Celniker S.E."/>
            <person name="Chang J.L."/>
            <person name="Chapple C."/>
            <person name="Chatterji S."/>
            <person name="Chinwalla A."/>
            <person name="Civetta A."/>
            <person name="Clifton S.W."/>
            <person name="Comeron J.M."/>
            <person name="Costello J.C."/>
            <person name="Coyne J.A."/>
            <person name="Daub J."/>
            <person name="David R.G."/>
            <person name="Delcher A.L."/>
            <person name="Delehaunty K."/>
            <person name="Do C.B."/>
            <person name="Ebling H."/>
            <person name="Edwards K."/>
            <person name="Eickbush T."/>
            <person name="Evans J.D."/>
            <person name="Filipski A."/>
            <person name="Findeiss S."/>
            <person name="Freyhult E."/>
            <person name="Fulton L."/>
            <person name="Fulton R."/>
            <person name="Garcia A.C."/>
            <person name="Gardiner A."/>
            <person name="Garfield D.A."/>
            <person name="Garvin B.E."/>
            <person name="Gibson G."/>
            <person name="Gilbert D."/>
            <person name="Gnerre S."/>
            <person name="Godfrey J."/>
            <person name="Good R."/>
            <person name="Gotea V."/>
            <person name="Gravely B."/>
            <person name="Greenberg A.J."/>
            <person name="Griffiths-Jones S."/>
            <person name="Gross S."/>
            <person name="Guigo R."/>
            <person name="Gustafson E.A."/>
            <person name="Haerty W."/>
            <person name="Hahn M.W."/>
            <person name="Halligan D.L."/>
            <person name="Halpern A.L."/>
            <person name="Halter G.M."/>
            <person name="Han M.V."/>
            <person name="Heger A."/>
            <person name="Hillier L."/>
            <person name="Hinrichs A.S."/>
            <person name="Holmes I."/>
            <person name="Hoskins R.A."/>
            <person name="Hubisz M.J."/>
            <person name="Hultmark D."/>
            <person name="Huntley M.A."/>
            <person name="Jaffe D.B."/>
            <person name="Jagadeeshan S."/>
            <person name="Jeck W.R."/>
            <person name="Johnson J."/>
            <person name="Jones C.D."/>
            <person name="Jordan W.C."/>
            <person name="Karpen G.H."/>
            <person name="Kataoka E."/>
            <person name="Keightley P.D."/>
            <person name="Kheradpour P."/>
            <person name="Kirkness E.F."/>
            <person name="Koerich L.B."/>
            <person name="Kristiansen K."/>
            <person name="Kudrna D."/>
            <person name="Kulathinal R.J."/>
            <person name="Kumar S."/>
            <person name="Kwok R."/>
            <person name="Lander E."/>
            <person name="Langley C.H."/>
            <person name="Lapoint R."/>
            <person name="Lazzaro B.P."/>
            <person name="Lee S.J."/>
            <person name="Levesque L."/>
            <person name="Li R."/>
            <person name="Lin C.F."/>
            <person name="Lin M.F."/>
            <person name="Lindblad-Toh K."/>
            <person name="Llopart A."/>
            <person name="Long M."/>
            <person name="Low L."/>
            <person name="Lozovsky E."/>
            <person name="Lu J."/>
            <person name="Luo M."/>
            <person name="Machado C.A."/>
            <person name="Makalowski W."/>
            <person name="Marzo M."/>
            <person name="Matsuda M."/>
            <person name="Matzkin L."/>
            <person name="McAllister B."/>
            <person name="McBride C.S."/>
            <person name="McKernan B."/>
            <person name="McKernan K."/>
            <person name="Mendez-Lago M."/>
            <person name="Minx P."/>
            <person name="Mollenhauer M.U."/>
            <person name="Montooth K."/>
            <person name="Mount S.M."/>
            <person name="Mu X."/>
            <person name="Myers E."/>
            <person name="Negre B."/>
            <person name="Newfeld S."/>
            <person name="Nielsen R."/>
            <person name="Noor M.A."/>
            <person name="O'Grady P."/>
            <person name="Pachter L."/>
            <person name="Papaceit M."/>
            <person name="Parisi M.J."/>
            <person name="Parisi M."/>
            <person name="Parts L."/>
            <person name="Pedersen J.S."/>
            <person name="Pesole G."/>
            <person name="Phillippy A.M."/>
            <person name="Ponting C.P."/>
            <person name="Pop M."/>
            <person name="Porcelli D."/>
            <person name="Powell J.R."/>
            <person name="Prohaska S."/>
            <person name="Pruitt K."/>
            <person name="Puig M."/>
            <person name="Quesneville H."/>
            <person name="Ram K.R."/>
            <person name="Rand D."/>
            <person name="Rasmussen M.D."/>
            <person name="Reed L.K."/>
            <person name="Reenan R."/>
            <person name="Reily A."/>
            <person name="Remington K.A."/>
            <person name="Rieger T.T."/>
            <person name="Ritchie M.G."/>
            <person name="Robin C."/>
            <person name="Rogers Y.H."/>
            <person name="Rohde C."/>
            <person name="Rozas J."/>
            <person name="Rubenfield M.J."/>
            <person name="Ruiz A."/>
            <person name="Russo S."/>
            <person name="Salzberg S.L."/>
            <person name="Sanchez-Gracia A."/>
            <person name="Saranga D.J."/>
            <person name="Sato H."/>
            <person name="Schaeffer S.W."/>
            <person name="Schatz M.C."/>
            <person name="Schlenke T."/>
            <person name="Schwartz R."/>
            <person name="Segarra C."/>
            <person name="Singh R.S."/>
            <person name="Sirot L."/>
            <person name="Sirota M."/>
            <person name="Sisneros N.B."/>
            <person name="Smith C.D."/>
            <person name="Smith T.F."/>
            <person name="Spieth J."/>
            <person name="Stage D.E."/>
            <person name="Stark A."/>
            <person name="Stephan W."/>
            <person name="Strausberg R.L."/>
            <person name="Strempel S."/>
            <person name="Sturgill D."/>
            <person name="Sutton G."/>
            <person name="Sutton G.G."/>
            <person name="Tao W."/>
            <person name="Teichmann S."/>
            <person name="Tobari Y.N."/>
            <person name="Tomimura Y."/>
            <person name="Tsolas J.M."/>
            <person name="Valente V.L."/>
            <person name="Venter E."/>
            <person name="Venter J.C."/>
            <person name="Vicario S."/>
            <person name="Vieira F.G."/>
            <person name="Vilella A.J."/>
            <person name="Villasante A."/>
            <person name="Walenz B."/>
            <person name="Wang J."/>
            <person name="Wasserman M."/>
            <person name="Watts T."/>
            <person name="Wilson D."/>
            <person name="Wilson R.K."/>
            <person name="Wing R.A."/>
            <person name="Wolfner M.F."/>
            <person name="Wong A."/>
            <person name="Wong G.K."/>
            <person name="Wu C.I."/>
            <person name="Wu G."/>
            <person name="Yamamoto D."/>
            <person name="Yang H.P."/>
            <person name="Yang S.P."/>
            <person name="Yorke J.A."/>
            <person name="Yoshida K."/>
            <person name="Zdobnov E."/>
            <person name="Zhang P."/>
            <person name="Zhang Y."/>
            <person name="Zimin A.V."/>
            <person name="Baldwin J."/>
            <person name="Abdouelleil A."/>
            <person name="Abdulkadir J."/>
            <person name="Abebe A."/>
            <person name="Abera B."/>
            <person name="Abreu J."/>
            <person name="Acer S.C."/>
            <person name="Aftuck L."/>
            <person name="Alexander A."/>
            <person name="An P."/>
            <person name="Anderson E."/>
            <person name="Anderson S."/>
            <person name="Arachi H."/>
            <person name="Azer M."/>
            <person name="Bachantsang P."/>
            <person name="Barry A."/>
            <person name="Bayul T."/>
            <person name="Berlin A."/>
            <person name="Bessette D."/>
            <person name="Bloom T."/>
            <person name="Blye J."/>
            <person name="Boguslavskiy L."/>
            <person name="Bonnet C."/>
            <person name="Boukhgalter B."/>
            <person name="Bourzgui I."/>
            <person name="Brown A."/>
            <person name="Cahill P."/>
            <person name="Channer S."/>
            <person name="Cheshatsang Y."/>
            <person name="Chuda L."/>
            <person name="Citroen M."/>
            <person name="Collymore A."/>
            <person name="Cooke P."/>
            <person name="Costello M."/>
            <person name="D'Aco K."/>
            <person name="Daza R."/>
            <person name="De Haan G."/>
            <person name="DeGray S."/>
            <person name="DeMaso C."/>
            <person name="Dhargay N."/>
            <person name="Dooley K."/>
            <person name="Dooley E."/>
            <person name="Doricent M."/>
            <person name="Dorje P."/>
            <person name="Dorjee K."/>
            <person name="Dupes A."/>
            <person name="Elong R."/>
            <person name="Falk J."/>
            <person name="Farina A."/>
            <person name="Faro S."/>
            <person name="Ferguson D."/>
            <person name="Fisher S."/>
            <person name="Foley C.D."/>
            <person name="Franke A."/>
            <person name="Friedrich D."/>
            <person name="Gadbois L."/>
            <person name="Gearin G."/>
            <person name="Gearin C.R."/>
            <person name="Giannoukos G."/>
            <person name="Goode T."/>
            <person name="Graham J."/>
            <person name="Grandbois E."/>
            <person name="Grewal S."/>
            <person name="Gyaltsen K."/>
            <person name="Hafez N."/>
            <person name="Hagos B."/>
            <person name="Hall J."/>
            <person name="Henson C."/>
            <person name="Hollinger A."/>
            <person name="Honan T."/>
            <person name="Huard M.D."/>
            <person name="Hughes L."/>
            <person name="Hurhula B."/>
            <person name="Husby M.E."/>
            <person name="Kamat A."/>
            <person name="Kanga B."/>
            <person name="Kashin S."/>
            <person name="Khazanovich D."/>
            <person name="Kisner P."/>
            <person name="Lance K."/>
            <person name="Lara M."/>
            <person name="Lee W."/>
            <person name="Lennon N."/>
            <person name="Letendre F."/>
            <person name="LeVine R."/>
            <person name="Lipovsky A."/>
            <person name="Liu X."/>
            <person name="Liu J."/>
            <person name="Liu S."/>
            <person name="Lokyitsang T."/>
            <person name="Lokyitsang Y."/>
            <person name="Lubonja R."/>
            <person name="Lui A."/>
            <person name="MacDonald P."/>
            <person name="Magnisalis V."/>
            <person name="Maru K."/>
            <person name="Matthews C."/>
            <person name="McCusker W."/>
            <person name="McDonough S."/>
            <person name="Mehta T."/>
            <person name="Meldrim J."/>
            <person name="Meneus L."/>
            <person name="Mihai O."/>
            <person name="Mihalev A."/>
            <person name="Mihova T."/>
            <person name="Mittelman R."/>
            <person name="Mlenga V."/>
            <person name="Montmayeur A."/>
            <person name="Mulrain L."/>
            <person name="Navidi A."/>
            <person name="Naylor J."/>
            <person name="Negash T."/>
            <person name="Nguyen T."/>
            <person name="Nguyen N."/>
            <person name="Nicol R."/>
            <person name="Norbu C."/>
            <person name="Norbu N."/>
            <person name="Novod N."/>
            <person name="O'Neill B."/>
            <person name="Osman S."/>
            <person name="Markiewicz E."/>
            <person name="Oyono O.L."/>
            <person name="Patti C."/>
            <person name="Phunkhang P."/>
            <person name="Pierre F."/>
            <person name="Priest M."/>
            <person name="Raghuraman S."/>
            <person name="Rege F."/>
            <person name="Reyes R."/>
            <person name="Rise C."/>
            <person name="Rogov P."/>
            <person name="Ross K."/>
            <person name="Ryan E."/>
            <person name="Settipalli S."/>
            <person name="Shea T."/>
            <person name="Sherpa N."/>
            <person name="Shi L."/>
            <person name="Shih D."/>
            <person name="Sparrow T."/>
            <person name="Spaulding J."/>
            <person name="Stalker J."/>
            <person name="Stange-Thomann N."/>
            <person name="Stavropoulos S."/>
            <person name="Stone C."/>
            <person name="Strader C."/>
            <person name="Tesfaye S."/>
            <person name="Thomson T."/>
            <person name="Thoulutsang Y."/>
            <person name="Thoulutsang D."/>
            <person name="Topham K."/>
            <person name="Topping I."/>
            <person name="Tsamla T."/>
            <person name="Vassiliev H."/>
            <person name="Vo A."/>
            <person name="Wangchuk T."/>
            <person name="Wangdi T."/>
            <person name="Weiand M."/>
            <person name="Wilkinson J."/>
            <person name="Wilson A."/>
            <person name="Yadav S."/>
            <person name="Young G."/>
            <person name="Yu Q."/>
            <person name="Zembek L."/>
            <person name="Zhong D."/>
            <person name="Zimmer A."/>
            <person name="Zwirko Z."/>
            <person name="Jaffe D.B."/>
            <person name="Alvarez P."/>
            <person name="Brockman W."/>
            <person name="Butler J."/>
            <person name="Chin C."/>
            <person name="Gnerre S."/>
            <person name="Grabherr M."/>
            <person name="Kleber M."/>
            <person name="Mauceli E."/>
            <person name="MacCallum I."/>
        </authorList>
    </citation>
    <scope>NUCLEOTIDE SEQUENCE [LARGE SCALE GENOMIC DNA]</scope>
    <source>
        <strain evidence="11">Tucson 15010-1051.87</strain>
    </source>
</reference>
<dbReference type="OrthoDB" id="5960141at2759"/>
<evidence type="ECO:0000313" key="11">
    <source>
        <dbReference type="Proteomes" id="UP000008792"/>
    </source>
</evidence>
<sequence length="1406" mass="155027">MKCYVTVILILELVISFSSASSRHLPRVLPYAEGEQGVPVFGDCEFRVNGDLNDPAPLFARHDFYELIVPDPTDTVRLTNGELLDMFCPGAGFAAPFQNRTQLTVQCLQQKYFLVDNLIYPFANFSCAAWPSYTALRTGRQCNGGTDLVKVGFQLDDDGFLQTYDVCHNELTEVTRYVHHVLYPSSYDYQHGVARPSFVELDFYGGRDVNTKYTQVQQNITISEILGMDASPYFNYSEDRILARGHMIAKTDQIFGAAQMSTFLFINVAPQWQSFNGGNWERIETSVRKFVADRNLTVDCYTGTWGVSTLPDIDGIERELYLDFDENNNGLIPVPKLYFRVIIDRASREGIVLVGVNNPYVSLEQIQSDYTVCEDIGHQLSWVSWLKEDLHEGFSYACTVEDFTEVVKDLPLDDLHTNGILGLDNESSTTTEYPSTLSTVSTTEEPSTTSPSSPTEYPSTVSTVSTTEEPSTTSPSSPTEYPSTVSTVSTTEEPSTTSPSSPTEYPSTVSTVSTTEEPSTTSPSSPTEYPSTVSTVSTTEEPSTTSPVSSTEYPSTLSTVSTTEEPSTTPPESSTESSSTTAPTISTTAAPTTPPESSTESSSTASSSTATTGAPATPTTTPSPTPNPDQCYFSINGDLRDPAPLLTPQGALSWLLPTESGIYIVDDGSSIDLHCTAALATPFNRYTALTARCVGNQMYEAEGLNVEIGAFSCQTWPSYEAVRTGDPCEGGTELLQIGFNVAAGLLTQLELCYDEQAQITPYARYELTPANVAYQRNVAQPGYLRADFYAGKDVNVFYSQSHQLEALSDILGLDASQYLDSSRDFYLTRGQLAARQDFVHGSAQRATHFYVNAVPQWRSINIGNWLAVERSLRQFVANEALNVSVHSGSWGVSTLPNAAGEQTPIYLDASAQQLPVPRLVYRIVIDQLSRKGIALVVANNPHASLAEILQDYVVCEDVGAQLDWLDWDKAQLEKGYAYACSVEDFTAVVKDLPLDQLHTTGLLGVTEFDEEQPQQLCNFRVNGDLKDPAPLFVLRDAQGTPQYLQPNTQGLVELKHGEAVELHCSGSSSFQGQFADYARLNASCWQQESFLVLGSVYQINDFVCTSWPSYTARRTNRQCNGGTNLLEVGFQLANNDEHDDFLQTYDVCHNELEEVTRYVHHVLTPSSAQYQRSVSRPSFITGDFYGGKDVNGKYTQVQQNITISEILGMDASPYFNVSGNVYLARGHLSAKTDYIFGAAQQASFFFVNAAPQWQTFNAGNWERIEDSVRKFVADENITVDCYTGTWGVSTLPDAEGVPHELYLDFDVNNNGLIPVPALYFRVIIDRDSRKGIVLLGVNNPHISLQEIQEEYIICPDIGDQISWISWTKEDLKKGYSYACTVEDFIEVVKDLPLESLQTNGILGIST</sequence>
<feature type="domain" description="DNA/RNA non-specific endonuclease/pyrophosphatase/phosphodiesterase" evidence="9">
    <location>
        <begin position="160"/>
        <end position="403"/>
    </location>
</feature>
<feature type="domain" description="DNA/RNA non-specific endonuclease/pyrophosphatase/phosphodiesterase" evidence="9">
    <location>
        <begin position="745"/>
        <end position="985"/>
    </location>
</feature>
<dbReference type="InterPro" id="IPR020821">
    <property type="entry name" value="ENPP1-3/EXOG-like_nuc-like"/>
</dbReference>
<comment type="similarity">
    <text evidence="1">Belongs to the DNA/RNA non-specific endonuclease family.</text>
</comment>
<protein>
    <recommendedName>
        <fullName evidence="12">DNA/RNA non-specific endonuclease domain-containing protein</fullName>
    </recommendedName>
</protein>
<dbReference type="FunFam" id="3.40.570.10:FF:000007">
    <property type="entry name" value="Alkaline nuclease"/>
    <property type="match status" value="3"/>
</dbReference>
<dbReference type="InterPro" id="IPR044925">
    <property type="entry name" value="His-Me_finger_sf"/>
</dbReference>
<dbReference type="SUPFAM" id="SSF54060">
    <property type="entry name" value="His-Me finger endonucleases"/>
    <property type="match status" value="3"/>
</dbReference>
<evidence type="ECO:0000259" key="9">
    <source>
        <dbReference type="SMART" id="SM00892"/>
    </source>
</evidence>
<dbReference type="KEGG" id="dvi:6622660"/>
<dbReference type="GO" id="GO:0003676">
    <property type="term" value="F:nucleic acid binding"/>
    <property type="evidence" value="ECO:0007669"/>
    <property type="project" value="InterPro"/>
</dbReference>
<dbReference type="InParanoid" id="B4LBI3"/>
<dbReference type="Gene3D" id="3.40.570.10">
    <property type="entry name" value="Extracellular Endonuclease, subunit A"/>
    <property type="match status" value="3"/>
</dbReference>
<dbReference type="SMART" id="SM00892">
    <property type="entry name" value="Endonuclease_NS"/>
    <property type="match status" value="3"/>
</dbReference>
<dbReference type="GO" id="GO:0046872">
    <property type="term" value="F:metal ion binding"/>
    <property type="evidence" value="ECO:0007669"/>
    <property type="project" value="UniProtKB-KW"/>
</dbReference>
<dbReference type="GO" id="GO:0005743">
    <property type="term" value="C:mitochondrial inner membrane"/>
    <property type="evidence" value="ECO:0007669"/>
    <property type="project" value="TreeGrafter"/>
</dbReference>
<evidence type="ECO:0000256" key="4">
    <source>
        <dbReference type="PIRSR" id="PIRSR640255-1"/>
    </source>
</evidence>
<evidence type="ECO:0000256" key="6">
    <source>
        <dbReference type="SAM" id="MobiDB-lite"/>
    </source>
</evidence>
<evidence type="ECO:0000256" key="2">
    <source>
        <dbReference type="ARBA" id="ARBA00022722"/>
    </source>
</evidence>
<keyword evidence="7" id="KW-0732">Signal</keyword>
<keyword evidence="5" id="KW-0479">Metal-binding</keyword>
<evidence type="ECO:0000256" key="1">
    <source>
        <dbReference type="ARBA" id="ARBA00010052"/>
    </source>
</evidence>
<evidence type="ECO:0000256" key="5">
    <source>
        <dbReference type="PIRSR" id="PIRSR640255-2"/>
    </source>
</evidence>
<feature type="signal peptide" evidence="7">
    <location>
        <begin position="1"/>
        <end position="20"/>
    </location>
</feature>
<dbReference type="GO" id="GO:0004521">
    <property type="term" value="F:RNA endonuclease activity"/>
    <property type="evidence" value="ECO:0007669"/>
    <property type="project" value="TreeGrafter"/>
</dbReference>
<name>B4LBI3_DROVI</name>
<feature type="region of interest" description="Disordered" evidence="6">
    <location>
        <begin position="415"/>
        <end position="636"/>
    </location>
</feature>
<dbReference type="Proteomes" id="UP000008792">
    <property type="component" value="Unassembled WGS sequence"/>
</dbReference>
<dbReference type="InterPro" id="IPR044929">
    <property type="entry name" value="DNA/RNA_non-sp_Endonuclease_sf"/>
</dbReference>
<keyword evidence="3" id="KW-0378">Hydrolase</keyword>
<feature type="binding site" evidence="5">
    <location>
        <position position="276"/>
    </location>
    <ligand>
        <name>Mg(2+)</name>
        <dbReference type="ChEBI" id="CHEBI:18420"/>
        <note>catalytic</note>
    </ligand>
</feature>
<accession>B4LBI3</accession>
<evidence type="ECO:0000259" key="8">
    <source>
        <dbReference type="SMART" id="SM00477"/>
    </source>
</evidence>
<evidence type="ECO:0008006" key="12">
    <source>
        <dbReference type="Google" id="ProtNLM"/>
    </source>
</evidence>
<dbReference type="EMBL" id="CH940647">
    <property type="protein sequence ID" value="EDW70793.2"/>
    <property type="molecule type" value="Genomic_DNA"/>
</dbReference>
<feature type="compositionally biased region" description="Low complexity" evidence="6">
    <location>
        <begin position="434"/>
        <end position="620"/>
    </location>
</feature>
<dbReference type="PANTHER" id="PTHR13966:SF19">
    <property type="entry name" value="NUCLEASE EXOG, MITOCHONDRIAL"/>
    <property type="match status" value="1"/>
</dbReference>
<dbReference type="CDD" id="cd00091">
    <property type="entry name" value="NUC"/>
    <property type="match status" value="2"/>
</dbReference>
<dbReference type="GO" id="GO:0006309">
    <property type="term" value="P:apoptotic DNA fragmentation"/>
    <property type="evidence" value="ECO:0007669"/>
    <property type="project" value="TreeGrafter"/>
</dbReference>
<dbReference type="InterPro" id="IPR040255">
    <property type="entry name" value="Non-specific_endonuclease"/>
</dbReference>
<feature type="domain" description="ENPP1-3/EXOG-like endonuclease/phosphodiesterase" evidence="8">
    <location>
        <begin position="180"/>
        <end position="943"/>
    </location>
</feature>
<feature type="domain" description="DNA/RNA non-specific endonuclease/pyrophosphatase/phosphodiesterase" evidence="9">
    <location>
        <begin position="1141"/>
        <end position="1384"/>
    </location>
</feature>
<keyword evidence="11" id="KW-1185">Reference proteome</keyword>